<dbReference type="AlphaFoldDB" id="A0A285SQL3"/>
<gene>
    <name evidence="1" type="ORF">SAMN02910411_2623</name>
</gene>
<evidence type="ECO:0000313" key="1">
    <source>
        <dbReference type="EMBL" id="SOC10237.1"/>
    </source>
</evidence>
<protein>
    <submittedName>
        <fullName evidence="1">Uncharacterized protein</fullName>
    </submittedName>
</protein>
<organism evidence="1 2">
    <name type="scientific">Pseudobutyrivibrio ruminis DSM 9787</name>
    <dbReference type="NCBI Taxonomy" id="1123011"/>
    <lineage>
        <taxon>Bacteria</taxon>
        <taxon>Bacillati</taxon>
        <taxon>Bacillota</taxon>
        <taxon>Clostridia</taxon>
        <taxon>Lachnospirales</taxon>
        <taxon>Lachnospiraceae</taxon>
        <taxon>Pseudobutyrivibrio</taxon>
    </lineage>
</organism>
<sequence>MDISNEDLERCKKVVGNLFLKRKGIELTDAQLSSITKDIMIISDSHGGGLSSNIILGFAKGYIDSNLYAKYIDTNQSKLEDLIADAKSDIQIYFDNPNTMPSYMTQSQLEMIMKELENMAYYKGEGSFNPYYPRGISDSWDYNDALAKKLMSIADIYVKLKTKMRQ</sequence>
<dbReference type="EMBL" id="OBMR01000009">
    <property type="protein sequence ID" value="SOC10237.1"/>
    <property type="molecule type" value="Genomic_DNA"/>
</dbReference>
<dbReference type="RefSeq" id="WP_097076796.1">
    <property type="nucleotide sequence ID" value="NZ_OBMR01000009.1"/>
</dbReference>
<reference evidence="1 2" key="1">
    <citation type="submission" date="2017-08" db="EMBL/GenBank/DDBJ databases">
        <authorList>
            <person name="de Groot N.N."/>
        </authorList>
    </citation>
    <scope>NUCLEOTIDE SEQUENCE [LARGE SCALE GENOMIC DNA]</scope>
    <source>
        <strain evidence="1 2">DSM 9787</strain>
    </source>
</reference>
<name>A0A285SQL3_9FIRM</name>
<proteinExistence type="predicted"/>
<accession>A0A285SQL3</accession>
<dbReference type="Proteomes" id="UP000219563">
    <property type="component" value="Unassembled WGS sequence"/>
</dbReference>
<evidence type="ECO:0000313" key="2">
    <source>
        <dbReference type="Proteomes" id="UP000219563"/>
    </source>
</evidence>